<dbReference type="EMBL" id="BMNH01000011">
    <property type="protein sequence ID" value="GGO71798.1"/>
    <property type="molecule type" value="Genomic_DNA"/>
</dbReference>
<gene>
    <name evidence="1" type="ORF">GCM10012289_38320</name>
</gene>
<organism evidence="1 2">
    <name type="scientific">Nonomuraea cavernae</name>
    <dbReference type="NCBI Taxonomy" id="2045107"/>
    <lineage>
        <taxon>Bacteria</taxon>
        <taxon>Bacillati</taxon>
        <taxon>Actinomycetota</taxon>
        <taxon>Actinomycetes</taxon>
        <taxon>Streptosporangiales</taxon>
        <taxon>Streptosporangiaceae</taxon>
        <taxon>Nonomuraea</taxon>
    </lineage>
</organism>
<evidence type="ECO:0000313" key="1">
    <source>
        <dbReference type="EMBL" id="GGO71798.1"/>
    </source>
</evidence>
<reference evidence="1" key="2">
    <citation type="submission" date="2020-09" db="EMBL/GenBank/DDBJ databases">
        <authorList>
            <person name="Sun Q."/>
            <person name="Zhou Y."/>
        </authorList>
    </citation>
    <scope>NUCLEOTIDE SEQUENCE</scope>
    <source>
        <strain evidence="1">CGMCC 4.7368</strain>
    </source>
</reference>
<dbReference type="Proteomes" id="UP000646523">
    <property type="component" value="Unassembled WGS sequence"/>
</dbReference>
<sequence length="116" mass="12672">MVSSPETDSRATAAALVSYIHNTSASNGGLGAIRWLDGDYDDPRGFDAVLPRGWRTNVAFGWQQAEAFYIGSERCAHTWYWDGSAWVRSASVGAGTWYVPPTGQSVSGWMVQTYVC</sequence>
<evidence type="ECO:0000313" key="2">
    <source>
        <dbReference type="Proteomes" id="UP000646523"/>
    </source>
</evidence>
<name>A0A918DL04_9ACTN</name>
<keyword evidence="2" id="KW-1185">Reference proteome</keyword>
<accession>A0A918DL04</accession>
<comment type="caution">
    <text evidence="1">The sequence shown here is derived from an EMBL/GenBank/DDBJ whole genome shotgun (WGS) entry which is preliminary data.</text>
</comment>
<dbReference type="AlphaFoldDB" id="A0A918DL04"/>
<proteinExistence type="predicted"/>
<reference evidence="1" key="1">
    <citation type="journal article" date="2014" name="Int. J. Syst. Evol. Microbiol.">
        <title>Complete genome sequence of Corynebacterium casei LMG S-19264T (=DSM 44701T), isolated from a smear-ripened cheese.</title>
        <authorList>
            <consortium name="US DOE Joint Genome Institute (JGI-PGF)"/>
            <person name="Walter F."/>
            <person name="Albersmeier A."/>
            <person name="Kalinowski J."/>
            <person name="Ruckert C."/>
        </authorList>
    </citation>
    <scope>NUCLEOTIDE SEQUENCE</scope>
    <source>
        <strain evidence="1">CGMCC 4.7368</strain>
    </source>
</reference>
<protein>
    <submittedName>
        <fullName evidence="1">Uncharacterized protein</fullName>
    </submittedName>
</protein>